<evidence type="ECO:0000313" key="2">
    <source>
        <dbReference type="Proteomes" id="UP000226712"/>
    </source>
</evidence>
<evidence type="ECO:0000313" key="1">
    <source>
        <dbReference type="EMBL" id="MAG17914.1"/>
    </source>
</evidence>
<comment type="caution">
    <text evidence="1">The sequence shown here is derived from an EMBL/GenBank/DDBJ whole genome shotgun (WGS) entry which is preliminary data.</text>
</comment>
<dbReference type="EMBL" id="NZBD01000002">
    <property type="protein sequence ID" value="MAG17914.1"/>
    <property type="molecule type" value="Genomic_DNA"/>
</dbReference>
<sequence length="89" mass="9929">MGEDLKKLSLDAAKLKGIMLSGKNIDILLYLAKYNPKVTEEEIADKFGKKSLEGLKQLIDYDLVQEEKENLSLTNQGIFQVEGLLTLTA</sequence>
<dbReference type="AlphaFoldDB" id="A0A2D6LP99"/>
<protein>
    <recommendedName>
        <fullName evidence="3">ArnR1-like winged helix-turn-helix domain-containing protein</fullName>
    </recommendedName>
</protein>
<evidence type="ECO:0008006" key="3">
    <source>
        <dbReference type="Google" id="ProtNLM"/>
    </source>
</evidence>
<name>A0A2D6LP99_9ARCH</name>
<gene>
    <name evidence="1" type="ORF">CL944_00365</name>
</gene>
<dbReference type="Proteomes" id="UP000226712">
    <property type="component" value="Unassembled WGS sequence"/>
</dbReference>
<proteinExistence type="predicted"/>
<reference evidence="2" key="1">
    <citation type="submission" date="2017-09" db="EMBL/GenBank/DDBJ databases">
        <title>The Reconstruction of 2,631 Draft Metagenome-Assembled Genomes from the Global Oceans.</title>
        <authorList>
            <person name="Tully B.J."/>
            <person name="Graham E.D."/>
            <person name="Heidelberg J.F."/>
        </authorList>
    </citation>
    <scope>NUCLEOTIDE SEQUENCE [LARGE SCALE GENOMIC DNA]</scope>
</reference>
<organism evidence="1 2">
    <name type="scientific">Candidatus Iainarchaeum sp</name>
    <dbReference type="NCBI Taxonomy" id="3101447"/>
    <lineage>
        <taxon>Archaea</taxon>
        <taxon>Candidatus Iainarchaeota</taxon>
        <taxon>Candidatus Iainarchaeia</taxon>
        <taxon>Candidatus Iainarchaeales</taxon>
        <taxon>Candidatus Iainarchaeaceae</taxon>
        <taxon>Candidatus Iainarchaeum</taxon>
    </lineage>
</organism>
<accession>A0A2D6LP99</accession>